<proteinExistence type="predicted"/>
<reference evidence="3" key="1">
    <citation type="journal article" date="2011" name="J. Bacteriol.">
        <title>Genome sequences of eight morphologically diverse alphaproteobacteria.</title>
        <authorList>
            <consortium name="US DOE Joint Genome Institute"/>
            <person name="Brown P.J."/>
            <person name="Kysela D.T."/>
            <person name="Buechlein A."/>
            <person name="Hemmerich C."/>
            <person name="Brun Y.V."/>
        </authorList>
    </citation>
    <scope>NUCLEOTIDE SEQUENCE [LARGE SCALE GENOMIC DNA]</scope>
    <source>
        <strain evidence="3">ATCC 15264 / DSM 4735 / LMG 14903 / NBRC 16000 / CB 81</strain>
    </source>
</reference>
<name>D9QIS7_BRESC</name>
<keyword evidence="3" id="KW-1185">Reference proteome</keyword>
<keyword evidence="1" id="KW-0472">Membrane</keyword>
<keyword evidence="1" id="KW-1133">Transmembrane helix</keyword>
<dbReference type="HOGENOM" id="CLU_111458_0_0_5"/>
<dbReference type="STRING" id="633149.Bresu_2100"/>
<dbReference type="InParanoid" id="D9QIS7"/>
<dbReference type="EMBL" id="CP002102">
    <property type="protein sequence ID" value="ADL01410.1"/>
    <property type="molecule type" value="Genomic_DNA"/>
</dbReference>
<dbReference type="Proteomes" id="UP000002696">
    <property type="component" value="Chromosome"/>
</dbReference>
<evidence type="ECO:0000313" key="3">
    <source>
        <dbReference type="Proteomes" id="UP000002696"/>
    </source>
</evidence>
<dbReference type="InterPro" id="IPR008620">
    <property type="entry name" value="FixH"/>
</dbReference>
<dbReference type="RefSeq" id="WP_013269511.1">
    <property type="nucleotide sequence ID" value="NC_014375.1"/>
</dbReference>
<organism evidence="2 3">
    <name type="scientific">Brevundimonas subvibrioides (strain ATCC 15264 / DSM 4735 / LMG 14903 / NBRC 16000 / CB 81)</name>
    <name type="common">Caulobacter subvibrioides</name>
    <dbReference type="NCBI Taxonomy" id="633149"/>
    <lineage>
        <taxon>Bacteria</taxon>
        <taxon>Pseudomonadati</taxon>
        <taxon>Pseudomonadota</taxon>
        <taxon>Alphaproteobacteria</taxon>
        <taxon>Caulobacterales</taxon>
        <taxon>Caulobacteraceae</taxon>
        <taxon>Brevundimonas</taxon>
    </lineage>
</organism>
<sequence length="162" mass="17512">MTAPAAPGRPPFTVKGWHVAAGVVGFFAIVIGVDISFLVIAYRTHPGQVEAKPYETGLIYNAELERMRAQDALGWRAGARATPVGLEVVLEDRAGAALEGLGVSALLQRPATEQGRAEVRLTEVAPGQYEAPLTLKGTWDVRIEARDGTGHPFIAERRLTWR</sequence>
<dbReference type="OrthoDB" id="1495896at2"/>
<evidence type="ECO:0000256" key="1">
    <source>
        <dbReference type="SAM" id="Phobius"/>
    </source>
</evidence>
<keyword evidence="1" id="KW-0812">Transmembrane</keyword>
<dbReference type="Pfam" id="PF05751">
    <property type="entry name" value="FixH"/>
    <property type="match status" value="1"/>
</dbReference>
<dbReference type="BioCyc" id="BSUB633149:G1GM8-2097-MONOMER"/>
<accession>D9QIS7</accession>
<dbReference type="AlphaFoldDB" id="D9QIS7"/>
<protein>
    <submittedName>
        <fullName evidence="2">FixH family protein</fullName>
    </submittedName>
</protein>
<dbReference type="eggNOG" id="COG5456">
    <property type="taxonomic scope" value="Bacteria"/>
</dbReference>
<evidence type="ECO:0000313" key="2">
    <source>
        <dbReference type="EMBL" id="ADL01410.1"/>
    </source>
</evidence>
<gene>
    <name evidence="2" type="ordered locus">Bresu_2100</name>
</gene>
<feature type="transmembrane region" description="Helical" evidence="1">
    <location>
        <begin position="20"/>
        <end position="42"/>
    </location>
</feature>
<dbReference type="KEGG" id="bsb:Bresu_2100"/>